<proteinExistence type="predicted"/>
<dbReference type="InterPro" id="IPR011663">
    <property type="entry name" value="UTRA"/>
</dbReference>
<keyword evidence="2" id="KW-0238">DNA-binding</keyword>
<protein>
    <submittedName>
        <fullName evidence="5">GntR family transcriptional regulator</fullName>
    </submittedName>
</protein>
<dbReference type="SUPFAM" id="SSF46785">
    <property type="entry name" value="Winged helix' DNA-binding domain"/>
    <property type="match status" value="1"/>
</dbReference>
<evidence type="ECO:0000259" key="4">
    <source>
        <dbReference type="PROSITE" id="PS50949"/>
    </source>
</evidence>
<dbReference type="PANTHER" id="PTHR44846:SF1">
    <property type="entry name" value="MANNOSYL-D-GLYCERATE TRANSPORT_METABOLISM SYSTEM REPRESSOR MNGR-RELATED"/>
    <property type="match status" value="1"/>
</dbReference>
<dbReference type="CDD" id="cd07377">
    <property type="entry name" value="WHTH_GntR"/>
    <property type="match status" value="1"/>
</dbReference>
<dbReference type="GO" id="GO:0045892">
    <property type="term" value="P:negative regulation of DNA-templated transcription"/>
    <property type="evidence" value="ECO:0007669"/>
    <property type="project" value="TreeGrafter"/>
</dbReference>
<dbReference type="PANTHER" id="PTHR44846">
    <property type="entry name" value="MANNOSYL-D-GLYCERATE TRANSPORT/METABOLISM SYSTEM REPRESSOR MNGR-RELATED"/>
    <property type="match status" value="1"/>
</dbReference>
<reference evidence="6" key="1">
    <citation type="submission" date="2016-02" db="EMBL/GenBank/DDBJ databases">
        <authorList>
            <person name="Holder M.E."/>
            <person name="Ajami N.J."/>
            <person name="Petrosino J.F."/>
        </authorList>
    </citation>
    <scope>NUCLEOTIDE SEQUENCE [LARGE SCALE GENOMIC DNA]</scope>
    <source>
        <strain evidence="6">CCUG 36733</strain>
    </source>
</reference>
<dbReference type="InterPro" id="IPR036390">
    <property type="entry name" value="WH_DNA-bd_sf"/>
</dbReference>
<dbReference type="Gene3D" id="3.40.1410.10">
    <property type="entry name" value="Chorismate lyase-like"/>
    <property type="match status" value="1"/>
</dbReference>
<dbReference type="PROSITE" id="PS50949">
    <property type="entry name" value="HTH_GNTR"/>
    <property type="match status" value="1"/>
</dbReference>
<keyword evidence="6" id="KW-1185">Reference proteome</keyword>
<evidence type="ECO:0000313" key="6">
    <source>
        <dbReference type="Proteomes" id="UP000065220"/>
    </source>
</evidence>
<dbReference type="GO" id="GO:0003700">
    <property type="term" value="F:DNA-binding transcription factor activity"/>
    <property type="evidence" value="ECO:0007669"/>
    <property type="project" value="InterPro"/>
</dbReference>
<dbReference type="Gene3D" id="1.10.10.10">
    <property type="entry name" value="Winged helix-like DNA-binding domain superfamily/Winged helix DNA-binding domain"/>
    <property type="match status" value="1"/>
</dbReference>
<dbReference type="GO" id="GO:0003677">
    <property type="term" value="F:DNA binding"/>
    <property type="evidence" value="ECO:0007669"/>
    <property type="project" value="UniProtKB-KW"/>
</dbReference>
<dbReference type="InterPro" id="IPR028978">
    <property type="entry name" value="Chorismate_lyase_/UTRA_dom_sf"/>
</dbReference>
<dbReference type="KEGG" id="ard:AXF14_08315"/>
<name>A0A0X8JFF5_ACTRD</name>
<organism evidence="5 6">
    <name type="scientific">Actinomyces radicidentis</name>
    <dbReference type="NCBI Taxonomy" id="111015"/>
    <lineage>
        <taxon>Bacteria</taxon>
        <taxon>Bacillati</taxon>
        <taxon>Actinomycetota</taxon>
        <taxon>Actinomycetes</taxon>
        <taxon>Actinomycetales</taxon>
        <taxon>Actinomycetaceae</taxon>
        <taxon>Actinomyces</taxon>
    </lineage>
</organism>
<dbReference type="SUPFAM" id="SSF64288">
    <property type="entry name" value="Chorismate lyase-like"/>
    <property type="match status" value="1"/>
</dbReference>
<dbReference type="EMBL" id="CP014228">
    <property type="protein sequence ID" value="AMD87587.1"/>
    <property type="molecule type" value="Genomic_DNA"/>
</dbReference>
<dbReference type="RefSeq" id="WP_067942432.1">
    <property type="nucleotide sequence ID" value="NZ_CAUHMM010000188.1"/>
</dbReference>
<dbReference type="InterPro" id="IPR036388">
    <property type="entry name" value="WH-like_DNA-bd_sf"/>
</dbReference>
<dbReference type="PRINTS" id="PR00035">
    <property type="entry name" value="HTHGNTR"/>
</dbReference>
<dbReference type="Pfam" id="PF07702">
    <property type="entry name" value="UTRA"/>
    <property type="match status" value="1"/>
</dbReference>
<dbReference type="InterPro" id="IPR000524">
    <property type="entry name" value="Tscrpt_reg_HTH_GntR"/>
</dbReference>
<dbReference type="Pfam" id="PF00392">
    <property type="entry name" value="GntR"/>
    <property type="match status" value="1"/>
</dbReference>
<accession>A0A0X8JFF5</accession>
<sequence length="257" mass="27668">MSRSRPTRAPGTAPAVPGTTKYAAVREHLLALIEGGLAVGAPIPSERELCERFSVSRSTVRQAVDTLVVDGVLRRHQGKGTFVAPPKTDLQVRLTSFTEEMRRRGMNPGAVLLIARTEPAPPSVAEALELEAAAKVHHLRRLLTADASPIAVEENWIPAALVPALLDGEPTFSVYAALTEAGLAPEWGEDVIEGHAATPEEAALLGVPVRAPALEITRRTFHGDLAVDYSRSLYRADRYKLWVPVAAPPPPRRRPGA</sequence>
<gene>
    <name evidence="5" type="ORF">AXF14_08315</name>
</gene>
<evidence type="ECO:0000256" key="3">
    <source>
        <dbReference type="ARBA" id="ARBA00023163"/>
    </source>
</evidence>
<dbReference type="SMART" id="SM00866">
    <property type="entry name" value="UTRA"/>
    <property type="match status" value="1"/>
</dbReference>
<dbReference type="AlphaFoldDB" id="A0A0X8JFF5"/>
<dbReference type="STRING" id="111015.AXF14_08315"/>
<dbReference type="InterPro" id="IPR050679">
    <property type="entry name" value="Bact_HTH_transcr_reg"/>
</dbReference>
<evidence type="ECO:0000313" key="5">
    <source>
        <dbReference type="EMBL" id="AMD87587.1"/>
    </source>
</evidence>
<keyword evidence="3" id="KW-0804">Transcription</keyword>
<evidence type="ECO:0000256" key="1">
    <source>
        <dbReference type="ARBA" id="ARBA00023015"/>
    </source>
</evidence>
<dbReference type="Proteomes" id="UP000065220">
    <property type="component" value="Chromosome"/>
</dbReference>
<dbReference type="SMART" id="SM00345">
    <property type="entry name" value="HTH_GNTR"/>
    <property type="match status" value="1"/>
</dbReference>
<dbReference type="OrthoDB" id="7363114at2"/>
<evidence type="ECO:0000256" key="2">
    <source>
        <dbReference type="ARBA" id="ARBA00023125"/>
    </source>
</evidence>
<feature type="domain" description="HTH gntR-type" evidence="4">
    <location>
        <begin position="19"/>
        <end position="86"/>
    </location>
</feature>
<keyword evidence="1" id="KW-0805">Transcription regulation</keyword>